<dbReference type="GO" id="GO:0032259">
    <property type="term" value="P:methylation"/>
    <property type="evidence" value="ECO:0007669"/>
    <property type="project" value="UniProtKB-KW"/>
</dbReference>
<dbReference type="PANTHER" id="PTHR43619">
    <property type="entry name" value="S-ADENOSYL-L-METHIONINE-DEPENDENT METHYLTRANSFERASE YKTD-RELATED"/>
    <property type="match status" value="1"/>
</dbReference>
<feature type="region of interest" description="Disordered" evidence="4">
    <location>
        <begin position="1"/>
        <end position="25"/>
    </location>
</feature>
<proteinExistence type="inferred from homology"/>
<sequence length="310" mass="35209">MNKDTVGLTSKTSAAARAHESKRPDRLFLDPLASIYSSQDADEVDASNGEETSSAQRTRFRTKFANVVLRSSSLLNLGTGWLTGMYMRKIYLDIAVRTRFLDDIVQKNMTNVKQIVLLACGGDFRPYRLPSLHTLAPSSCPTFYLLDVPHVLKYRQKCFTQLDMPATTPCSVVEIPGNLSNENWSRMLRETGFDVYQPTLWLAEGFLHYLTEQQIALLFNRIRQLSLSKQTCIAFDLVSSRFQSTMRRAVAHDIFQFALDDENDVHRIFSGLGCYDIECTSFQELGAMYGRKISRDRSFVVEAKMHPANT</sequence>
<dbReference type="AlphaFoldDB" id="A0A814LDJ3"/>
<dbReference type="PANTHER" id="PTHR43619:SF2">
    <property type="entry name" value="S-ADENOSYL-L-METHIONINE-DEPENDENT METHYLTRANSFERASES SUPERFAMILY PROTEIN"/>
    <property type="match status" value="1"/>
</dbReference>
<keyword evidence="3" id="KW-0808">Transferase</keyword>
<dbReference type="InterPro" id="IPR011610">
    <property type="entry name" value="SAM_mthyl_Trfase_ML2640-like"/>
</dbReference>
<evidence type="ECO:0000313" key="6">
    <source>
        <dbReference type="Proteomes" id="UP000663845"/>
    </source>
</evidence>
<evidence type="ECO:0000256" key="2">
    <source>
        <dbReference type="ARBA" id="ARBA00022603"/>
    </source>
</evidence>
<comment type="caution">
    <text evidence="5">The sequence shown here is derived from an EMBL/GenBank/DDBJ whole genome shotgun (WGS) entry which is preliminary data.</text>
</comment>
<organism evidence="5 6">
    <name type="scientific">Adineta steineri</name>
    <dbReference type="NCBI Taxonomy" id="433720"/>
    <lineage>
        <taxon>Eukaryota</taxon>
        <taxon>Metazoa</taxon>
        <taxon>Spiralia</taxon>
        <taxon>Gnathifera</taxon>
        <taxon>Rotifera</taxon>
        <taxon>Eurotatoria</taxon>
        <taxon>Bdelloidea</taxon>
        <taxon>Adinetida</taxon>
        <taxon>Adinetidae</taxon>
        <taxon>Adineta</taxon>
    </lineage>
</organism>
<dbReference type="EMBL" id="CAJNOG010000195">
    <property type="protein sequence ID" value="CAF1062819.1"/>
    <property type="molecule type" value="Genomic_DNA"/>
</dbReference>
<name>A0A814LDJ3_9BILA</name>
<dbReference type="Gene3D" id="3.40.50.150">
    <property type="entry name" value="Vaccinia Virus protein VP39"/>
    <property type="match status" value="1"/>
</dbReference>
<evidence type="ECO:0000313" key="5">
    <source>
        <dbReference type="EMBL" id="CAF1062819.1"/>
    </source>
</evidence>
<protein>
    <recommendedName>
        <fullName evidence="7">S-adenosyl-L-methionine-dependent methyltransferase</fullName>
    </recommendedName>
</protein>
<accession>A0A814LDJ3</accession>
<keyword evidence="2" id="KW-0489">Methyltransferase</keyword>
<comment type="similarity">
    <text evidence="1">Belongs to the UPF0677 family.</text>
</comment>
<reference evidence="5" key="1">
    <citation type="submission" date="2021-02" db="EMBL/GenBank/DDBJ databases">
        <authorList>
            <person name="Nowell W R."/>
        </authorList>
    </citation>
    <scope>NUCLEOTIDE SEQUENCE</scope>
</reference>
<dbReference type="SUPFAM" id="SSF53335">
    <property type="entry name" value="S-adenosyl-L-methionine-dependent methyltransferases"/>
    <property type="match status" value="1"/>
</dbReference>
<gene>
    <name evidence="5" type="ORF">JYZ213_LOCUS19314</name>
</gene>
<dbReference type="InterPro" id="IPR029063">
    <property type="entry name" value="SAM-dependent_MTases_sf"/>
</dbReference>
<evidence type="ECO:0000256" key="3">
    <source>
        <dbReference type="ARBA" id="ARBA00022679"/>
    </source>
</evidence>
<dbReference type="InterPro" id="IPR007213">
    <property type="entry name" value="Ppm1/Ppm2/Tcmp"/>
</dbReference>
<evidence type="ECO:0008006" key="7">
    <source>
        <dbReference type="Google" id="ProtNLM"/>
    </source>
</evidence>
<dbReference type="Pfam" id="PF04072">
    <property type="entry name" value="LCM"/>
    <property type="match status" value="1"/>
</dbReference>
<dbReference type="NCBIfam" id="TIGR00027">
    <property type="entry name" value="mthyl_TIGR00027"/>
    <property type="match status" value="1"/>
</dbReference>
<evidence type="ECO:0000256" key="4">
    <source>
        <dbReference type="SAM" id="MobiDB-lite"/>
    </source>
</evidence>
<evidence type="ECO:0000256" key="1">
    <source>
        <dbReference type="ARBA" id="ARBA00008138"/>
    </source>
</evidence>
<dbReference type="GO" id="GO:0008168">
    <property type="term" value="F:methyltransferase activity"/>
    <property type="evidence" value="ECO:0007669"/>
    <property type="project" value="UniProtKB-KW"/>
</dbReference>
<dbReference type="Proteomes" id="UP000663845">
    <property type="component" value="Unassembled WGS sequence"/>
</dbReference>